<proteinExistence type="predicted"/>
<dbReference type="SUPFAM" id="SSF55136">
    <property type="entry name" value="Probable bacterial effector-binding domain"/>
    <property type="match status" value="1"/>
</dbReference>
<keyword evidence="1" id="KW-0732">Signal</keyword>
<gene>
    <name evidence="2" type="ORF">IDAT_10645</name>
</gene>
<organism evidence="2 3">
    <name type="scientific">Pseudidiomarina atlantica</name>
    <dbReference type="NCBI Taxonomy" id="1517416"/>
    <lineage>
        <taxon>Bacteria</taxon>
        <taxon>Pseudomonadati</taxon>
        <taxon>Pseudomonadota</taxon>
        <taxon>Gammaproteobacteria</taxon>
        <taxon>Alteromonadales</taxon>
        <taxon>Idiomarinaceae</taxon>
        <taxon>Pseudidiomarina</taxon>
    </lineage>
</organism>
<reference evidence="2 3" key="1">
    <citation type="submission" date="2014-06" db="EMBL/GenBank/DDBJ databases">
        <title>Draft genome sequence of Idiomarina sp. MCCC 1A10513.</title>
        <authorList>
            <person name="Du J."/>
            <person name="Lai Q."/>
            <person name="Shao Z."/>
        </authorList>
    </citation>
    <scope>NUCLEOTIDE SEQUENCE [LARGE SCALE GENOMIC DNA]</scope>
    <source>
        <strain evidence="2 3">MCCC 1A10513</strain>
    </source>
</reference>
<dbReference type="eggNOG" id="COG3449">
    <property type="taxonomic scope" value="Bacteria"/>
</dbReference>
<dbReference type="PANTHER" id="PTHR11220">
    <property type="entry name" value="HEME-BINDING PROTEIN-RELATED"/>
    <property type="match status" value="1"/>
</dbReference>
<name>A0A094L0C9_9GAMM</name>
<dbReference type="Proteomes" id="UP000053718">
    <property type="component" value="Unassembled WGS sequence"/>
</dbReference>
<dbReference type="InterPro" id="IPR011256">
    <property type="entry name" value="Reg_factor_effector_dom_sf"/>
</dbReference>
<accession>A0A094L0C9</accession>
<dbReference type="AlphaFoldDB" id="A0A094L0C9"/>
<dbReference type="RefSeq" id="WP_211250602.1">
    <property type="nucleotide sequence ID" value="NZ_JPIN01000012.1"/>
</dbReference>
<dbReference type="InterPro" id="IPR006917">
    <property type="entry name" value="SOUL_heme-bd"/>
</dbReference>
<evidence type="ECO:0000313" key="3">
    <source>
        <dbReference type="Proteomes" id="UP000053718"/>
    </source>
</evidence>
<keyword evidence="3" id="KW-1185">Reference proteome</keyword>
<dbReference type="Pfam" id="PF04832">
    <property type="entry name" value="SOUL"/>
    <property type="match status" value="1"/>
</dbReference>
<evidence type="ECO:0000313" key="2">
    <source>
        <dbReference type="EMBL" id="KFZ28043.1"/>
    </source>
</evidence>
<dbReference type="EMBL" id="JPIN01000012">
    <property type="protein sequence ID" value="KFZ28043.1"/>
    <property type="molecule type" value="Genomic_DNA"/>
</dbReference>
<comment type="caution">
    <text evidence="2">The sequence shown here is derived from an EMBL/GenBank/DDBJ whole genome shotgun (WGS) entry which is preliminary data.</text>
</comment>
<dbReference type="PANTHER" id="PTHR11220:SF58">
    <property type="entry name" value="SOUL HEME-BINDING FAMILY PROTEIN"/>
    <property type="match status" value="1"/>
</dbReference>
<protein>
    <submittedName>
        <fullName evidence="2">Heme-binding protein</fullName>
    </submittedName>
</protein>
<feature type="chain" id="PRO_5001907374" evidence="1">
    <location>
        <begin position="24"/>
        <end position="210"/>
    </location>
</feature>
<dbReference type="Gene3D" id="3.20.80.10">
    <property type="entry name" value="Regulatory factor, effector binding domain"/>
    <property type="match status" value="1"/>
</dbReference>
<sequence length="210" mass="23440">MRFFVKALGLGLLGLGLMGTVMATEEPKYDVLKQDGDFELRQYAPMMVAEVTVRGSMDNASGKAFRVLADYIFGNNRVPGGTNTEIAMTTPVTMTAQAEKIAMTSPVTMQASDGAWRMHFMMPSQYNMETLPQPNNPNITIRELPSQHYAVIRFSGFAGEAKVAEKTTALRDWLEANNIRPSGEPELARYDPPWTLPFLRRNEVKIAYQP</sequence>
<feature type="signal peptide" evidence="1">
    <location>
        <begin position="1"/>
        <end position="23"/>
    </location>
</feature>
<evidence type="ECO:0000256" key="1">
    <source>
        <dbReference type="SAM" id="SignalP"/>
    </source>
</evidence>